<evidence type="ECO:0000256" key="3">
    <source>
        <dbReference type="SAM" id="SignalP"/>
    </source>
</evidence>
<dbReference type="EMBL" id="LFVZ01000002">
    <property type="protein sequence ID" value="KTW30576.1"/>
    <property type="molecule type" value="Genomic_DNA"/>
</dbReference>
<dbReference type="InterPro" id="IPR021041">
    <property type="entry name" value="Maj_surf_glycoprot_2_C"/>
</dbReference>
<evidence type="ECO:0000256" key="1">
    <source>
        <dbReference type="SAM" id="Coils"/>
    </source>
</evidence>
<feature type="chain" id="PRO_5006933896" description="Major surface glycoprotein 2 C-terminal domain-containing protein" evidence="3">
    <location>
        <begin position="24"/>
        <end position="1073"/>
    </location>
</feature>
<evidence type="ECO:0000256" key="2">
    <source>
        <dbReference type="SAM" id="MobiDB-lite"/>
    </source>
</evidence>
<dbReference type="InterPro" id="IPR003330">
    <property type="entry name" value="MSG"/>
</dbReference>
<reference evidence="6" key="1">
    <citation type="journal article" date="2016" name="Nat. Commun.">
        <title>Genome analysis of three Pneumocystis species reveals adaptation mechanisms to life exclusively in mammalian hosts.</title>
        <authorList>
            <person name="Ma L."/>
            <person name="Chen Z."/>
            <person name="Huang D.W."/>
            <person name="Kutty G."/>
            <person name="Ishihara M."/>
            <person name="Wang H."/>
            <person name="Abouelleil A."/>
            <person name="Bishop L."/>
            <person name="Davey E."/>
            <person name="Deng R."/>
            <person name="Deng X."/>
            <person name="Fan L."/>
            <person name="Fantoni G."/>
            <person name="Fitzgerald M."/>
            <person name="Gogineni E."/>
            <person name="Goldberg J.M."/>
            <person name="Handley G."/>
            <person name="Hu X."/>
            <person name="Huber C."/>
            <person name="Jiao X."/>
            <person name="Jones K."/>
            <person name="Levin J.Z."/>
            <person name="Liu Y."/>
            <person name="Macdonald P."/>
            <person name="Melnikov A."/>
            <person name="Raley C."/>
            <person name="Sassi M."/>
            <person name="Sherman B.T."/>
            <person name="Song X."/>
            <person name="Sykes S."/>
            <person name="Tran B."/>
            <person name="Walsh L."/>
            <person name="Xia Y."/>
            <person name="Yang J."/>
            <person name="Young S."/>
            <person name="Zeng Q."/>
            <person name="Zheng X."/>
            <person name="Stephens R."/>
            <person name="Nusbaum C."/>
            <person name="Birren B.W."/>
            <person name="Azadi P."/>
            <person name="Lempicki R.A."/>
            <person name="Cuomo C.A."/>
            <person name="Kovacs J.A."/>
        </authorList>
    </citation>
    <scope>NUCLEOTIDE SEQUENCE [LARGE SCALE GENOMIC DNA]</scope>
    <source>
        <strain evidence="6">B80</strain>
    </source>
</reference>
<dbReference type="GeneID" id="28935110"/>
<protein>
    <recommendedName>
        <fullName evidence="4">Major surface glycoprotein 2 C-terminal domain-containing protein</fullName>
    </recommendedName>
</protein>
<keyword evidence="1" id="KW-0175">Coiled coil</keyword>
<feature type="compositionally biased region" description="Low complexity" evidence="2">
    <location>
        <begin position="861"/>
        <end position="902"/>
    </location>
</feature>
<feature type="coiled-coil region" evidence="1">
    <location>
        <begin position="649"/>
        <end position="680"/>
    </location>
</feature>
<dbReference type="Proteomes" id="UP000054454">
    <property type="component" value="Unassembled WGS sequence"/>
</dbReference>
<feature type="compositionally biased region" description="Polar residues" evidence="2">
    <location>
        <begin position="832"/>
        <end position="849"/>
    </location>
</feature>
<feature type="coiled-coil region" evidence="1">
    <location>
        <begin position="101"/>
        <end position="128"/>
    </location>
</feature>
<evidence type="ECO:0000313" key="6">
    <source>
        <dbReference type="Proteomes" id="UP000054454"/>
    </source>
</evidence>
<comment type="caution">
    <text evidence="5">The sequence shown here is derived from an EMBL/GenBank/DDBJ whole genome shotgun (WGS) entry which is preliminary data.</text>
</comment>
<dbReference type="VEuPathDB" id="FungiDB:T552_00293"/>
<dbReference type="RefSeq" id="XP_018227172.1">
    <property type="nucleotide sequence ID" value="XM_018368908.1"/>
</dbReference>
<dbReference type="Pfam" id="PF02349">
    <property type="entry name" value="MSG"/>
    <property type="match status" value="5"/>
</dbReference>
<dbReference type="Pfam" id="PF12373">
    <property type="entry name" value="Msg2_C"/>
    <property type="match status" value="1"/>
</dbReference>
<accession>A0A0W4ZQD3</accession>
<name>A0A0W4ZQD3_PNEC8</name>
<feature type="signal peptide" evidence="3">
    <location>
        <begin position="1"/>
        <end position="23"/>
    </location>
</feature>
<dbReference type="AlphaFoldDB" id="A0A0W4ZQD3"/>
<proteinExistence type="predicted"/>
<sequence>MLFSKINKIIVLGILILIVPTYGNQSTHLKTRDSQESAVNTPLKDFVVEDEDIIAYILKEDYKNENKCKLKLKEYCEELKVIDQGLNKVHSKVKEICNNVEQKCTDTKAKIEKELEAFKNELNLLKNFINEGNCEKYEEKCILLEDADPANLKENSINLREGCYIFKRENVAEELLLRALGKEAKDDGECKGKMKDVCPVLSRESDELMTFCLNPTSTCPYLKNKLEKVCESLKKKLKDGELVEKCHERLEKCHFYGEACDKPMCDEDKTKCKEKNITYKAPGSDSSPVEPKPSLLTRIGLEDVYKRAEKHGIIIGKAGVDLPRRFGDDLLQDLLLVLSRYEREKEPDKKCKKALGKCDDSKYLDTELEKLCNDGKKQEKCEKMLDVKERCTKLKLNLHLNGLSTEYDEKADSDLLFWRELPILFTKGECTELESECFYLETACKDNEIDQACQNVRAACYKMGQDRMLNRFFQKELKGKLGDLRFDSESLKKCQEYVVENCAKLKDKRYLPKCLYPKELCYALSDNIVVQSRELGVLLDGQRDSPLEKHCLELGEKCDELDRDSYLNSGKCETLKRRCEFFNVTKRFRKEFLKRKDDSLMTQDNCTKALHEKCEALSRRRKNPFKVSCALPGETCKYMVHHTRQDCFYLNANMEIEQIVERIEEEIEKVNEKANETLVEELCTTWGPYCHQFMENCPSTLKKNKIKPDYNCEELDEKCRDTFKKLELEEELSHLLKGSLSNGNQCKEALGKRCTELQNNETFKILLDKCDVNTKGTVCAKLVKKVKERCLTLKDDLEEAKKELKVKKEEYDKLKQEAEKSTKEASLLLSRPRQTVMPSAQNGSASEEVSQPPSAPEKESSPPQQVPAGSSSSDSSSQSQGLPSSPESLPPSSSTGGTPNASDGTTGPSKLGLVKRAYVDGEVSEAEVKAFDATTIALELYLELKEECKALELDCGFREDCPNSKEVCGEIDTLCKEIEPLKDKPYEKITEPCTLLQTTDIWVTSTSIVTSTVTSTSMRRCKPTKCTTDSSKETQKGEEEEEEEEVKPNDGMKIRVPDMIKIMLLGVIVMGMM</sequence>
<feature type="region of interest" description="Disordered" evidence="2">
    <location>
        <begin position="1022"/>
        <end position="1050"/>
    </location>
</feature>
<keyword evidence="6" id="KW-1185">Reference proteome</keyword>
<gene>
    <name evidence="5" type="ORF">T552_00293</name>
</gene>
<organism evidence="5 6">
    <name type="scientific">Pneumocystis carinii (strain B80)</name>
    <name type="common">Rat pneumocystis pneumonia agent</name>
    <name type="synonym">Pneumocystis carinii f. sp. carinii</name>
    <dbReference type="NCBI Taxonomy" id="1408658"/>
    <lineage>
        <taxon>Eukaryota</taxon>
        <taxon>Fungi</taxon>
        <taxon>Dikarya</taxon>
        <taxon>Ascomycota</taxon>
        <taxon>Taphrinomycotina</taxon>
        <taxon>Pneumocystomycetes</taxon>
        <taxon>Pneumocystaceae</taxon>
        <taxon>Pneumocystis</taxon>
    </lineage>
</organism>
<feature type="domain" description="Major surface glycoprotein 2 C-terminal" evidence="4">
    <location>
        <begin position="910"/>
        <end position="939"/>
    </location>
</feature>
<keyword evidence="3" id="KW-0732">Signal</keyword>
<evidence type="ECO:0000259" key="4">
    <source>
        <dbReference type="Pfam" id="PF12373"/>
    </source>
</evidence>
<evidence type="ECO:0000313" key="5">
    <source>
        <dbReference type="EMBL" id="KTW30576.1"/>
    </source>
</evidence>
<feature type="region of interest" description="Disordered" evidence="2">
    <location>
        <begin position="815"/>
        <end position="911"/>
    </location>
</feature>